<evidence type="ECO:0000313" key="1">
    <source>
        <dbReference type="EMBL" id="KAK9116572.1"/>
    </source>
</evidence>
<evidence type="ECO:0000313" key="2">
    <source>
        <dbReference type="Proteomes" id="UP001417504"/>
    </source>
</evidence>
<dbReference type="EMBL" id="JBBNAE010000006">
    <property type="protein sequence ID" value="KAK9116572.1"/>
    <property type="molecule type" value="Genomic_DNA"/>
</dbReference>
<gene>
    <name evidence="1" type="ORF">Sjap_015519</name>
</gene>
<accession>A0AAP0NQX0</accession>
<keyword evidence="2" id="KW-1185">Reference proteome</keyword>
<dbReference type="Proteomes" id="UP001417504">
    <property type="component" value="Unassembled WGS sequence"/>
</dbReference>
<protein>
    <submittedName>
        <fullName evidence="1">Uncharacterized protein</fullName>
    </submittedName>
</protein>
<sequence>MRSKPVEWLDHHDQIKMAPVAEREGPGGGAAHKADEDTAQVVVIGQKLVEGKQTAAEQAVVERAALDAAETQHH</sequence>
<organism evidence="1 2">
    <name type="scientific">Stephania japonica</name>
    <dbReference type="NCBI Taxonomy" id="461633"/>
    <lineage>
        <taxon>Eukaryota</taxon>
        <taxon>Viridiplantae</taxon>
        <taxon>Streptophyta</taxon>
        <taxon>Embryophyta</taxon>
        <taxon>Tracheophyta</taxon>
        <taxon>Spermatophyta</taxon>
        <taxon>Magnoliopsida</taxon>
        <taxon>Ranunculales</taxon>
        <taxon>Menispermaceae</taxon>
        <taxon>Menispermoideae</taxon>
        <taxon>Cissampelideae</taxon>
        <taxon>Stephania</taxon>
    </lineage>
</organism>
<reference evidence="1 2" key="1">
    <citation type="submission" date="2024-01" db="EMBL/GenBank/DDBJ databases">
        <title>Genome assemblies of Stephania.</title>
        <authorList>
            <person name="Yang L."/>
        </authorList>
    </citation>
    <scope>NUCLEOTIDE SEQUENCE [LARGE SCALE GENOMIC DNA]</scope>
    <source>
        <strain evidence="1">QJT</strain>
        <tissue evidence="1">Leaf</tissue>
    </source>
</reference>
<proteinExistence type="predicted"/>
<name>A0AAP0NQX0_9MAGN</name>
<dbReference type="AlphaFoldDB" id="A0AAP0NQX0"/>
<comment type="caution">
    <text evidence="1">The sequence shown here is derived from an EMBL/GenBank/DDBJ whole genome shotgun (WGS) entry which is preliminary data.</text>
</comment>